<evidence type="ECO:0000313" key="2">
    <source>
        <dbReference type="Proteomes" id="UP001314170"/>
    </source>
</evidence>
<sequence>MGGGDFVFLTIILSYIKRTYKRRKKRRNNILFFFFELQKSMDFKGRIINVKSNTWIHVINLDADSRAIHPCRKVMGPEKESLATAITHPNLSFPILYIKAPRILGNQRSSVLSFFSPREQMVRTVTETLLSLTETHDNV</sequence>
<organism evidence="1 2">
    <name type="scientific">Dovyalis caffra</name>
    <dbReference type="NCBI Taxonomy" id="77055"/>
    <lineage>
        <taxon>Eukaryota</taxon>
        <taxon>Viridiplantae</taxon>
        <taxon>Streptophyta</taxon>
        <taxon>Embryophyta</taxon>
        <taxon>Tracheophyta</taxon>
        <taxon>Spermatophyta</taxon>
        <taxon>Magnoliopsida</taxon>
        <taxon>eudicotyledons</taxon>
        <taxon>Gunneridae</taxon>
        <taxon>Pentapetalae</taxon>
        <taxon>rosids</taxon>
        <taxon>fabids</taxon>
        <taxon>Malpighiales</taxon>
        <taxon>Salicaceae</taxon>
        <taxon>Flacourtieae</taxon>
        <taxon>Dovyalis</taxon>
    </lineage>
</organism>
<reference evidence="1 2" key="1">
    <citation type="submission" date="2024-01" db="EMBL/GenBank/DDBJ databases">
        <authorList>
            <person name="Waweru B."/>
        </authorList>
    </citation>
    <scope>NUCLEOTIDE SEQUENCE [LARGE SCALE GENOMIC DNA]</scope>
</reference>
<protein>
    <submittedName>
        <fullName evidence="1">Uncharacterized protein</fullName>
    </submittedName>
</protein>
<proteinExistence type="predicted"/>
<dbReference type="Proteomes" id="UP001314170">
    <property type="component" value="Unassembled WGS sequence"/>
</dbReference>
<dbReference type="EMBL" id="CAWUPB010001197">
    <property type="protein sequence ID" value="CAK7356152.1"/>
    <property type="molecule type" value="Genomic_DNA"/>
</dbReference>
<keyword evidence="2" id="KW-1185">Reference proteome</keyword>
<gene>
    <name evidence="1" type="ORF">DCAF_LOCUS26422</name>
</gene>
<name>A0AAV1SQ71_9ROSI</name>
<accession>A0AAV1SQ71</accession>
<dbReference type="AlphaFoldDB" id="A0AAV1SQ71"/>
<evidence type="ECO:0000313" key="1">
    <source>
        <dbReference type="EMBL" id="CAK7356152.1"/>
    </source>
</evidence>
<comment type="caution">
    <text evidence="1">The sequence shown here is derived from an EMBL/GenBank/DDBJ whole genome shotgun (WGS) entry which is preliminary data.</text>
</comment>